<organism evidence="1 2">
    <name type="scientific">Cryptotermes secundus</name>
    <dbReference type="NCBI Taxonomy" id="105785"/>
    <lineage>
        <taxon>Eukaryota</taxon>
        <taxon>Metazoa</taxon>
        <taxon>Ecdysozoa</taxon>
        <taxon>Arthropoda</taxon>
        <taxon>Hexapoda</taxon>
        <taxon>Insecta</taxon>
        <taxon>Pterygota</taxon>
        <taxon>Neoptera</taxon>
        <taxon>Polyneoptera</taxon>
        <taxon>Dictyoptera</taxon>
        <taxon>Blattodea</taxon>
        <taxon>Blattoidea</taxon>
        <taxon>Termitoidae</taxon>
        <taxon>Kalotermitidae</taxon>
        <taxon>Cryptotermitinae</taxon>
        <taxon>Cryptotermes</taxon>
    </lineage>
</organism>
<name>A0A2J7QR59_9NEOP</name>
<comment type="caution">
    <text evidence="1">The sequence shown here is derived from an EMBL/GenBank/DDBJ whole genome shotgun (WGS) entry which is preliminary data.</text>
</comment>
<evidence type="ECO:0000313" key="1">
    <source>
        <dbReference type="EMBL" id="PNF31065.1"/>
    </source>
</evidence>
<dbReference type="Proteomes" id="UP000235965">
    <property type="component" value="Unassembled WGS sequence"/>
</dbReference>
<protein>
    <submittedName>
        <fullName evidence="1">Uncharacterized protein</fullName>
    </submittedName>
</protein>
<dbReference type="EMBL" id="NEVH01011966">
    <property type="protein sequence ID" value="PNF31065.1"/>
    <property type="molecule type" value="Genomic_DNA"/>
</dbReference>
<dbReference type="SUPFAM" id="SSF52266">
    <property type="entry name" value="SGNH hydrolase"/>
    <property type="match status" value="1"/>
</dbReference>
<proteinExistence type="predicted"/>
<reference evidence="1 2" key="1">
    <citation type="submission" date="2017-12" db="EMBL/GenBank/DDBJ databases">
        <title>Hemimetabolous genomes reveal molecular basis of termite eusociality.</title>
        <authorList>
            <person name="Harrison M.C."/>
            <person name="Jongepier E."/>
            <person name="Robertson H.M."/>
            <person name="Arning N."/>
            <person name="Bitard-Feildel T."/>
            <person name="Chao H."/>
            <person name="Childers C.P."/>
            <person name="Dinh H."/>
            <person name="Doddapaneni H."/>
            <person name="Dugan S."/>
            <person name="Gowin J."/>
            <person name="Greiner C."/>
            <person name="Han Y."/>
            <person name="Hu H."/>
            <person name="Hughes D.S.T."/>
            <person name="Huylmans A.-K."/>
            <person name="Kemena C."/>
            <person name="Kremer L.P.M."/>
            <person name="Lee S.L."/>
            <person name="Lopez-Ezquerra A."/>
            <person name="Mallet L."/>
            <person name="Monroy-Kuhn J.M."/>
            <person name="Moser A."/>
            <person name="Murali S.C."/>
            <person name="Muzny D.M."/>
            <person name="Otani S."/>
            <person name="Piulachs M.-D."/>
            <person name="Poelchau M."/>
            <person name="Qu J."/>
            <person name="Schaub F."/>
            <person name="Wada-Katsumata A."/>
            <person name="Worley K.C."/>
            <person name="Xie Q."/>
            <person name="Ylla G."/>
            <person name="Poulsen M."/>
            <person name="Gibbs R.A."/>
            <person name="Schal C."/>
            <person name="Richards S."/>
            <person name="Belles X."/>
            <person name="Korb J."/>
            <person name="Bornberg-Bauer E."/>
        </authorList>
    </citation>
    <scope>NUCLEOTIDE SEQUENCE [LARGE SCALE GENOMIC DNA]</scope>
    <source>
        <tissue evidence="1">Whole body</tissue>
    </source>
</reference>
<dbReference type="STRING" id="105785.A0A2J7QR59"/>
<dbReference type="AlphaFoldDB" id="A0A2J7QR59"/>
<accession>A0A2J7QR59</accession>
<evidence type="ECO:0000313" key="2">
    <source>
        <dbReference type="Proteomes" id="UP000235965"/>
    </source>
</evidence>
<gene>
    <name evidence="1" type="ORF">B7P43_G17475</name>
</gene>
<dbReference type="InParanoid" id="A0A2J7QR59"/>
<sequence length="296" mass="32780">MIVNTKSAWATDDKQNCTNSEKVLVGPYGEIYPASHDANQAMNIKAEEVSDSQEEADPLQITDQEIKAEPENCTNLENALVGPYGETYPTPHDPSQAMNVKSEAVSDAEEEEDPVLITFPEITAEPECMQRLQKAMGDAYAVTSIFKPNADLSNVTGDIGKLCKGFSKEDQVVIVGGPGNSLERNLNYQIEKDLSDIAQKTSHTNVRFVGLFWRHDKPWINRCVREINLRLERSLVEVGAAHIDAIDVSSILRSEHTVHGLHLNPRGKDKLTRLIAESIKGRHIPVVMGVQNHFLG</sequence>
<keyword evidence="2" id="KW-1185">Reference proteome</keyword>